<name>A0A1H7F2Z1_9BURK</name>
<reference evidence="5" key="1">
    <citation type="submission" date="2016-10" db="EMBL/GenBank/DDBJ databases">
        <authorList>
            <person name="Varghese N."/>
            <person name="Submissions S."/>
        </authorList>
    </citation>
    <scope>NUCLEOTIDE SEQUENCE [LARGE SCALE GENOMIC DNA]</scope>
    <source>
        <strain evidence="5">LMG 26416</strain>
    </source>
</reference>
<dbReference type="SUPFAM" id="SSF56935">
    <property type="entry name" value="Porins"/>
    <property type="match status" value="1"/>
</dbReference>
<keyword evidence="2" id="KW-0472">Membrane</keyword>
<evidence type="ECO:0000313" key="4">
    <source>
        <dbReference type="EMBL" id="SEK20469.1"/>
    </source>
</evidence>
<dbReference type="GO" id="GO:0009279">
    <property type="term" value="C:cell outer membrane"/>
    <property type="evidence" value="ECO:0007669"/>
    <property type="project" value="UniProtKB-SubCell"/>
</dbReference>
<dbReference type="EMBL" id="FOAJ01000001">
    <property type="protein sequence ID" value="SEK20469.1"/>
    <property type="molecule type" value="Genomic_DNA"/>
</dbReference>
<dbReference type="AlphaFoldDB" id="A0A1H7F2Z1"/>
<evidence type="ECO:0000256" key="2">
    <source>
        <dbReference type="ARBA" id="ARBA00023136"/>
    </source>
</evidence>
<organism evidence="4 5">
    <name type="scientific">Paraburkholderia caballeronis</name>
    <dbReference type="NCBI Taxonomy" id="416943"/>
    <lineage>
        <taxon>Bacteria</taxon>
        <taxon>Pseudomonadati</taxon>
        <taxon>Pseudomonadota</taxon>
        <taxon>Betaproteobacteria</taxon>
        <taxon>Burkholderiales</taxon>
        <taxon>Burkholderiaceae</taxon>
        <taxon>Paraburkholderia</taxon>
    </lineage>
</organism>
<accession>A0A1H7F2Z1</accession>
<keyword evidence="5" id="KW-1185">Reference proteome</keyword>
<comment type="subcellular location">
    <subcellularLocation>
        <location evidence="1">Cell outer membrane</location>
    </subcellularLocation>
</comment>
<evidence type="ECO:0000313" key="5">
    <source>
        <dbReference type="Proteomes" id="UP000199120"/>
    </source>
</evidence>
<proteinExistence type="predicted"/>
<dbReference type="Gene3D" id="2.40.170.20">
    <property type="entry name" value="TonB-dependent receptor, beta-barrel domain"/>
    <property type="match status" value="1"/>
</dbReference>
<gene>
    <name evidence="4" type="ORF">SAMN05192542_101144</name>
</gene>
<keyword evidence="3" id="KW-0998">Cell outer membrane</keyword>
<sequence length="103" mass="10964">MPVQADPAWSVAGNAAYTERAPALYELHANGPHDAAGQCLIGNPEAQKDKAVSTHLSLCFASGPNRGSVGVFYSRFKNDLTEYNTGRLVNDDDEVVASAPAMR</sequence>
<protein>
    <submittedName>
        <fullName evidence="4">Iron complex outermembrane recepter protein</fullName>
    </submittedName>
</protein>
<dbReference type="InterPro" id="IPR036942">
    <property type="entry name" value="Beta-barrel_TonB_sf"/>
</dbReference>
<dbReference type="Proteomes" id="UP000199120">
    <property type="component" value="Unassembled WGS sequence"/>
</dbReference>
<evidence type="ECO:0000256" key="1">
    <source>
        <dbReference type="ARBA" id="ARBA00004442"/>
    </source>
</evidence>
<evidence type="ECO:0000256" key="3">
    <source>
        <dbReference type="ARBA" id="ARBA00023237"/>
    </source>
</evidence>
<dbReference type="OrthoDB" id="9795928at2"/>